<keyword evidence="2" id="KW-1185">Reference proteome</keyword>
<evidence type="ECO:0000313" key="2">
    <source>
        <dbReference type="Proteomes" id="UP001459277"/>
    </source>
</evidence>
<dbReference type="Proteomes" id="UP001459277">
    <property type="component" value="Unassembled WGS sequence"/>
</dbReference>
<name>A0AAW2E1Z9_9ROSI</name>
<evidence type="ECO:0000313" key="1">
    <source>
        <dbReference type="EMBL" id="KAL0017047.1"/>
    </source>
</evidence>
<comment type="caution">
    <text evidence="1">The sequence shown here is derived from an EMBL/GenBank/DDBJ whole genome shotgun (WGS) entry which is preliminary data.</text>
</comment>
<reference evidence="1 2" key="1">
    <citation type="submission" date="2024-01" db="EMBL/GenBank/DDBJ databases">
        <title>A telomere-to-telomere, gap-free genome of sweet tea (Lithocarpus litseifolius).</title>
        <authorList>
            <person name="Zhou J."/>
        </authorList>
    </citation>
    <scope>NUCLEOTIDE SEQUENCE [LARGE SCALE GENOMIC DNA]</scope>
    <source>
        <strain evidence="1">Zhou-2022a</strain>
        <tissue evidence="1">Leaf</tissue>
    </source>
</reference>
<sequence length="83" mass="9025">MILAPARESEGDPLAGGRGFGCSSLLCHVSSQDHRAVPSQNGEAEETVPHEVAESKIHARFEVYLLLGPFQAHGRHGERYWSG</sequence>
<proteinExistence type="predicted"/>
<dbReference type="AlphaFoldDB" id="A0AAW2E1Z9"/>
<protein>
    <submittedName>
        <fullName evidence="1">Uncharacterized protein</fullName>
    </submittedName>
</protein>
<organism evidence="1 2">
    <name type="scientific">Lithocarpus litseifolius</name>
    <dbReference type="NCBI Taxonomy" id="425828"/>
    <lineage>
        <taxon>Eukaryota</taxon>
        <taxon>Viridiplantae</taxon>
        <taxon>Streptophyta</taxon>
        <taxon>Embryophyta</taxon>
        <taxon>Tracheophyta</taxon>
        <taxon>Spermatophyta</taxon>
        <taxon>Magnoliopsida</taxon>
        <taxon>eudicotyledons</taxon>
        <taxon>Gunneridae</taxon>
        <taxon>Pentapetalae</taxon>
        <taxon>rosids</taxon>
        <taxon>fabids</taxon>
        <taxon>Fagales</taxon>
        <taxon>Fagaceae</taxon>
        <taxon>Lithocarpus</taxon>
    </lineage>
</organism>
<accession>A0AAW2E1Z9</accession>
<dbReference type="EMBL" id="JAZDWU010000001">
    <property type="protein sequence ID" value="KAL0017047.1"/>
    <property type="molecule type" value="Genomic_DNA"/>
</dbReference>
<gene>
    <name evidence="1" type="ORF">SO802_004116</name>
</gene>